<dbReference type="EMBL" id="MU006318">
    <property type="protein sequence ID" value="KAF2848349.1"/>
    <property type="molecule type" value="Genomic_DNA"/>
</dbReference>
<feature type="region of interest" description="Disordered" evidence="1">
    <location>
        <begin position="1"/>
        <end position="107"/>
    </location>
</feature>
<protein>
    <submittedName>
        <fullName evidence="2">Uncharacterized protein</fullName>
    </submittedName>
</protein>
<feature type="compositionally biased region" description="Polar residues" evidence="1">
    <location>
        <begin position="33"/>
        <end position="42"/>
    </location>
</feature>
<proteinExistence type="predicted"/>
<gene>
    <name evidence="2" type="ORF">T440DRAFT_536505</name>
</gene>
<evidence type="ECO:0000313" key="2">
    <source>
        <dbReference type="EMBL" id="KAF2848349.1"/>
    </source>
</evidence>
<feature type="compositionally biased region" description="Polar residues" evidence="1">
    <location>
        <begin position="79"/>
        <end position="103"/>
    </location>
</feature>
<dbReference type="OrthoDB" id="3677625at2759"/>
<evidence type="ECO:0000256" key="1">
    <source>
        <dbReference type="SAM" id="MobiDB-lite"/>
    </source>
</evidence>
<reference evidence="2" key="1">
    <citation type="submission" date="2020-01" db="EMBL/GenBank/DDBJ databases">
        <authorList>
            <consortium name="DOE Joint Genome Institute"/>
            <person name="Haridas S."/>
            <person name="Albert R."/>
            <person name="Binder M."/>
            <person name="Bloem J."/>
            <person name="Labutti K."/>
            <person name="Salamov A."/>
            <person name="Andreopoulos B."/>
            <person name="Baker S.E."/>
            <person name="Barry K."/>
            <person name="Bills G."/>
            <person name="Bluhm B.H."/>
            <person name="Cannon C."/>
            <person name="Castanera R."/>
            <person name="Culley D.E."/>
            <person name="Daum C."/>
            <person name="Ezra D."/>
            <person name="Gonzalez J.B."/>
            <person name="Henrissat B."/>
            <person name="Kuo A."/>
            <person name="Liang C."/>
            <person name="Lipzen A."/>
            <person name="Lutzoni F."/>
            <person name="Magnuson J."/>
            <person name="Mondo S."/>
            <person name="Nolan M."/>
            <person name="Ohm R."/>
            <person name="Pangilinan J."/>
            <person name="Park H.-J."/>
            <person name="Ramirez L."/>
            <person name="Alfaro M."/>
            <person name="Sun H."/>
            <person name="Tritt A."/>
            <person name="Yoshinaga Y."/>
            <person name="Zwiers L.-H."/>
            <person name="Turgeon B.G."/>
            <person name="Goodwin S.B."/>
            <person name="Spatafora J.W."/>
            <person name="Crous P.W."/>
            <person name="Grigoriev I.V."/>
        </authorList>
    </citation>
    <scope>NUCLEOTIDE SEQUENCE</scope>
    <source>
        <strain evidence="2">IPT5</strain>
    </source>
</reference>
<dbReference type="Proteomes" id="UP000799423">
    <property type="component" value="Unassembled WGS sequence"/>
</dbReference>
<sequence length="209" mass="23422">MPEPAHKPQVKSYHRSDYTFGRSTRVIPRRDSSGQQHEQFAQQFAGEMMGEGHTQNSRGQETQQSLRNVRLDGIGESRQVPQSGRATPSPSAQPGSGGTTSDPNAPAGRIRLRIEWESTTINVWLDMDAPGEAFFQAFQKAAGKKHTLERDETSLLLKKDKKSSDKDEYTLLLGADELDADWETTLEWLRNHMAEKPPNIYGKVDVGDR</sequence>
<name>A0A6A7B1Z0_9PLEO</name>
<organism evidence="2 3">
    <name type="scientific">Plenodomus tracheiphilus IPT5</name>
    <dbReference type="NCBI Taxonomy" id="1408161"/>
    <lineage>
        <taxon>Eukaryota</taxon>
        <taxon>Fungi</taxon>
        <taxon>Dikarya</taxon>
        <taxon>Ascomycota</taxon>
        <taxon>Pezizomycotina</taxon>
        <taxon>Dothideomycetes</taxon>
        <taxon>Pleosporomycetidae</taxon>
        <taxon>Pleosporales</taxon>
        <taxon>Pleosporineae</taxon>
        <taxon>Leptosphaeriaceae</taxon>
        <taxon>Plenodomus</taxon>
    </lineage>
</organism>
<feature type="compositionally biased region" description="Polar residues" evidence="1">
    <location>
        <begin position="53"/>
        <end position="67"/>
    </location>
</feature>
<accession>A0A6A7B1Z0</accession>
<keyword evidence="3" id="KW-1185">Reference proteome</keyword>
<evidence type="ECO:0000313" key="3">
    <source>
        <dbReference type="Proteomes" id="UP000799423"/>
    </source>
</evidence>
<dbReference type="AlphaFoldDB" id="A0A6A7B1Z0"/>